<keyword evidence="8" id="KW-0255">Endonuclease</keyword>
<dbReference type="InterPro" id="IPR022892">
    <property type="entry name" value="RNaseHI"/>
</dbReference>
<evidence type="ECO:0000256" key="7">
    <source>
        <dbReference type="ARBA" id="ARBA00022723"/>
    </source>
</evidence>
<keyword evidence="9" id="KW-0378">Hydrolase</keyword>
<gene>
    <name evidence="12" type="ORF">MNR06_01105</name>
</gene>
<comment type="subunit">
    <text evidence="4">Monomer.</text>
</comment>
<dbReference type="PROSITE" id="PS50879">
    <property type="entry name" value="RNASE_H_1"/>
    <property type="match status" value="1"/>
</dbReference>
<evidence type="ECO:0000313" key="13">
    <source>
        <dbReference type="Proteomes" id="UP000830116"/>
    </source>
</evidence>
<dbReference type="CDD" id="cd09278">
    <property type="entry name" value="RNase_HI_prokaryote_like"/>
    <property type="match status" value="1"/>
</dbReference>
<organism evidence="12 13">
    <name type="scientific">Bdellovibrio reynosensis</name>
    <dbReference type="NCBI Taxonomy" id="2835041"/>
    <lineage>
        <taxon>Bacteria</taxon>
        <taxon>Pseudomonadati</taxon>
        <taxon>Bdellovibrionota</taxon>
        <taxon>Bdellovibrionia</taxon>
        <taxon>Bdellovibrionales</taxon>
        <taxon>Pseudobdellovibrionaceae</taxon>
        <taxon>Bdellovibrio</taxon>
    </lineage>
</organism>
<dbReference type="EC" id="3.1.26.4" evidence="5"/>
<protein>
    <recommendedName>
        <fullName evidence="5">ribonuclease H</fullName>
        <ecNumber evidence="5">3.1.26.4</ecNumber>
    </recommendedName>
</protein>
<dbReference type="InterPro" id="IPR036397">
    <property type="entry name" value="RNaseH_sf"/>
</dbReference>
<evidence type="ECO:0000256" key="1">
    <source>
        <dbReference type="ARBA" id="ARBA00000077"/>
    </source>
</evidence>
<feature type="domain" description="RNase H type-1" evidence="11">
    <location>
        <begin position="12"/>
        <end position="152"/>
    </location>
</feature>
<comment type="catalytic activity">
    <reaction evidence="1">
        <text>Endonucleolytic cleavage to 5'-phosphomonoester.</text>
        <dbReference type="EC" id="3.1.26.4"/>
    </reaction>
</comment>
<dbReference type="EMBL" id="CP093442">
    <property type="protein sequence ID" value="UOF01551.1"/>
    <property type="molecule type" value="Genomic_DNA"/>
</dbReference>
<keyword evidence="6" id="KW-0540">Nuclease</keyword>
<dbReference type="Pfam" id="PF00075">
    <property type="entry name" value="RNase_H"/>
    <property type="match status" value="1"/>
</dbReference>
<dbReference type="PANTHER" id="PTHR10642">
    <property type="entry name" value="RIBONUCLEASE H1"/>
    <property type="match status" value="1"/>
</dbReference>
<reference evidence="12" key="1">
    <citation type="submission" date="2022-03" db="EMBL/GenBank/DDBJ databases">
        <title>Genome Identification and Characterization of new species Bdellovibrio reynosense LBG001 sp. nov. from a Mexico soil sample.</title>
        <authorList>
            <person name="Camilli A."/>
            <person name="Ajao Y."/>
            <person name="Guo X."/>
        </authorList>
    </citation>
    <scope>NUCLEOTIDE SEQUENCE</scope>
    <source>
        <strain evidence="12">LBG001</strain>
    </source>
</reference>
<accession>A0ABY4C987</accession>
<dbReference type="InterPro" id="IPR002156">
    <property type="entry name" value="RNaseH_domain"/>
</dbReference>
<evidence type="ECO:0000313" key="12">
    <source>
        <dbReference type="EMBL" id="UOF01551.1"/>
    </source>
</evidence>
<evidence type="ECO:0000256" key="4">
    <source>
        <dbReference type="ARBA" id="ARBA00011245"/>
    </source>
</evidence>
<dbReference type="Gene3D" id="3.30.420.10">
    <property type="entry name" value="Ribonuclease H-like superfamily/Ribonuclease H"/>
    <property type="match status" value="1"/>
</dbReference>
<comment type="similarity">
    <text evidence="3">Belongs to the RNase H family.</text>
</comment>
<dbReference type="InterPro" id="IPR050092">
    <property type="entry name" value="RNase_H"/>
</dbReference>
<evidence type="ECO:0000256" key="5">
    <source>
        <dbReference type="ARBA" id="ARBA00012180"/>
    </source>
</evidence>
<evidence type="ECO:0000259" key="11">
    <source>
        <dbReference type="PROSITE" id="PS50879"/>
    </source>
</evidence>
<dbReference type="Proteomes" id="UP000830116">
    <property type="component" value="Chromosome"/>
</dbReference>
<evidence type="ECO:0000256" key="2">
    <source>
        <dbReference type="ARBA" id="ARBA00001946"/>
    </source>
</evidence>
<evidence type="ECO:0000256" key="9">
    <source>
        <dbReference type="ARBA" id="ARBA00022801"/>
    </source>
</evidence>
<sequence length="152" mass="17740">MISFFRRFFVKKKTSYQIYTDGSLKKNKGTWAFLILQNDKILCEMSGKETNTTSLRMELTAAIKALKQVPAASEITLYSDSRILINTASKDMFQWQKNNWLKTKERKIPDIDLVKELHNLTADHNIEWKWVKAHSGNPLNERCDELCRLAQN</sequence>
<keyword evidence="10" id="KW-0460">Magnesium</keyword>
<evidence type="ECO:0000256" key="6">
    <source>
        <dbReference type="ARBA" id="ARBA00022722"/>
    </source>
</evidence>
<dbReference type="PANTHER" id="PTHR10642:SF26">
    <property type="entry name" value="RIBONUCLEASE H1"/>
    <property type="match status" value="1"/>
</dbReference>
<keyword evidence="7" id="KW-0479">Metal-binding</keyword>
<dbReference type="RefSeq" id="WP_243537991.1">
    <property type="nucleotide sequence ID" value="NZ_CP093442.1"/>
</dbReference>
<evidence type="ECO:0000256" key="3">
    <source>
        <dbReference type="ARBA" id="ARBA00005300"/>
    </source>
</evidence>
<comment type="cofactor">
    <cofactor evidence="2">
        <name>Mg(2+)</name>
        <dbReference type="ChEBI" id="CHEBI:18420"/>
    </cofactor>
</comment>
<dbReference type="SUPFAM" id="SSF53098">
    <property type="entry name" value="Ribonuclease H-like"/>
    <property type="match status" value="1"/>
</dbReference>
<dbReference type="InterPro" id="IPR012337">
    <property type="entry name" value="RNaseH-like_sf"/>
</dbReference>
<proteinExistence type="inferred from homology"/>
<evidence type="ECO:0000256" key="10">
    <source>
        <dbReference type="ARBA" id="ARBA00022842"/>
    </source>
</evidence>
<name>A0ABY4C987_9BACT</name>
<evidence type="ECO:0000256" key="8">
    <source>
        <dbReference type="ARBA" id="ARBA00022759"/>
    </source>
</evidence>
<keyword evidence="13" id="KW-1185">Reference proteome</keyword>